<evidence type="ECO:0000256" key="1">
    <source>
        <dbReference type="SAM" id="Phobius"/>
    </source>
</evidence>
<gene>
    <name evidence="2" type="ORF">DC3_47720</name>
</gene>
<feature type="transmembrane region" description="Helical" evidence="1">
    <location>
        <begin position="167"/>
        <end position="190"/>
    </location>
</feature>
<keyword evidence="1" id="KW-0812">Transmembrane</keyword>
<feature type="transmembrane region" description="Helical" evidence="1">
    <location>
        <begin position="94"/>
        <end position="119"/>
    </location>
</feature>
<feature type="transmembrane region" description="Helical" evidence="1">
    <location>
        <begin position="61"/>
        <end position="82"/>
    </location>
</feature>
<dbReference type="Proteomes" id="UP000321306">
    <property type="component" value="Unassembled WGS sequence"/>
</dbReference>
<evidence type="ECO:0000313" key="3">
    <source>
        <dbReference type="Proteomes" id="UP000321306"/>
    </source>
</evidence>
<dbReference type="Pfam" id="PF14329">
    <property type="entry name" value="DUF4386"/>
    <property type="match status" value="1"/>
</dbReference>
<name>A0A511N9B6_DEIC1</name>
<dbReference type="EMBL" id="BJXB01000028">
    <property type="protein sequence ID" value="GEM49137.1"/>
    <property type="molecule type" value="Genomic_DNA"/>
</dbReference>
<proteinExistence type="predicted"/>
<feature type="transmembrane region" description="Helical" evidence="1">
    <location>
        <begin position="196"/>
        <end position="221"/>
    </location>
</feature>
<protein>
    <submittedName>
        <fullName evidence="2">DUF4386 domain-containing protein</fullName>
    </submittedName>
</protein>
<dbReference type="AlphaFoldDB" id="A0A511N9B6"/>
<dbReference type="OrthoDB" id="1160166at2"/>
<feature type="transmembrane region" description="Helical" evidence="1">
    <location>
        <begin position="9"/>
        <end position="28"/>
    </location>
</feature>
<comment type="caution">
    <text evidence="2">The sequence shown here is derived from an EMBL/GenBank/DDBJ whole genome shotgun (WGS) entry which is preliminary data.</text>
</comment>
<organism evidence="2 3">
    <name type="scientific">Deinococcus cellulosilyticus (strain DSM 18568 / NBRC 106333 / KACC 11606 / 5516J-15)</name>
    <dbReference type="NCBI Taxonomy" id="1223518"/>
    <lineage>
        <taxon>Bacteria</taxon>
        <taxon>Thermotogati</taxon>
        <taxon>Deinococcota</taxon>
        <taxon>Deinococci</taxon>
        <taxon>Deinococcales</taxon>
        <taxon>Deinococcaceae</taxon>
        <taxon>Deinococcus</taxon>
    </lineage>
</organism>
<dbReference type="InterPro" id="IPR025495">
    <property type="entry name" value="DUF4386"/>
</dbReference>
<evidence type="ECO:0000313" key="2">
    <source>
        <dbReference type="EMBL" id="GEM49137.1"/>
    </source>
</evidence>
<reference evidence="2 3" key="1">
    <citation type="submission" date="2019-07" db="EMBL/GenBank/DDBJ databases">
        <title>Whole genome shotgun sequence of Deinococcus cellulosilyticus NBRC 106333.</title>
        <authorList>
            <person name="Hosoyama A."/>
            <person name="Uohara A."/>
            <person name="Ohji S."/>
            <person name="Ichikawa N."/>
        </authorList>
    </citation>
    <scope>NUCLEOTIDE SEQUENCE [LARGE SCALE GENOMIC DNA]</scope>
    <source>
        <strain evidence="2 3">NBRC 106333</strain>
    </source>
</reference>
<keyword evidence="1" id="KW-1133">Transmembrane helix</keyword>
<feature type="transmembrane region" description="Helical" evidence="1">
    <location>
        <begin position="139"/>
        <end position="160"/>
    </location>
</feature>
<keyword evidence="3" id="KW-1185">Reference proteome</keyword>
<keyword evidence="1" id="KW-0472">Membrane</keyword>
<dbReference type="RefSeq" id="WP_146889114.1">
    <property type="nucleotide sequence ID" value="NZ_BJXB01000028.1"/>
</dbReference>
<sequence length="239" mass="25632">MNKTFPSNTFLAGATGMGLLLMAFLGFYGEMFVRTRLIQSTDLTLTLQNLQASPALFRSSIATDLLVVLLDVLVALGLHLVLQKHTPHLSLLAATLRVVYAAIYGAVVVFHVILAQLLSAPEAALQAPLISMLLTGYRSGWQFALVFFGFHLLALGVAFIRASQLPTFLGLLLGVAGLSYLADSLAHLLLTDPAPVRALLLPVVALSGVVGELSLCGWLLVQWRNGSRALNMRTPSTQP</sequence>
<accession>A0A511N9B6</accession>